<keyword evidence="1 5" id="KW-0328">Glycosyltransferase</keyword>
<dbReference type="SUPFAM" id="SSF53756">
    <property type="entry name" value="UDP-Glycosyltransferase/glycogen phosphorylase"/>
    <property type="match status" value="1"/>
</dbReference>
<dbReference type="Gene3D" id="3.40.50.2000">
    <property type="entry name" value="Glycogen Phosphorylase B"/>
    <property type="match status" value="2"/>
</dbReference>
<dbReference type="PANTHER" id="PTHR12526">
    <property type="entry name" value="GLYCOSYLTRANSFERASE"/>
    <property type="match status" value="1"/>
</dbReference>
<dbReference type="InterPro" id="IPR028098">
    <property type="entry name" value="Glyco_trans_4-like_N"/>
</dbReference>
<reference evidence="5" key="1">
    <citation type="submission" date="2016-10" db="EMBL/GenBank/DDBJ databases">
        <title>Sequence of Gallionella enrichment culture.</title>
        <authorList>
            <person name="Poehlein A."/>
            <person name="Muehling M."/>
            <person name="Daniel R."/>
        </authorList>
    </citation>
    <scope>NUCLEOTIDE SEQUENCE</scope>
</reference>
<gene>
    <name evidence="5" type="primary">pimB_6</name>
    <name evidence="5" type="ORF">GALL_294290</name>
</gene>
<name>A0A1J5QYB0_9ZZZZ</name>
<feature type="domain" description="Glycosyl transferase family 1" evidence="3">
    <location>
        <begin position="199"/>
        <end position="352"/>
    </location>
</feature>
<keyword evidence="2 5" id="KW-0808">Transferase</keyword>
<organism evidence="5">
    <name type="scientific">mine drainage metagenome</name>
    <dbReference type="NCBI Taxonomy" id="410659"/>
    <lineage>
        <taxon>unclassified sequences</taxon>
        <taxon>metagenomes</taxon>
        <taxon>ecological metagenomes</taxon>
    </lineage>
</organism>
<dbReference type="EC" id="2.4.1.57" evidence="5"/>
<dbReference type="EMBL" id="MLJW01000362">
    <property type="protein sequence ID" value="OIQ88686.1"/>
    <property type="molecule type" value="Genomic_DNA"/>
</dbReference>
<evidence type="ECO:0000256" key="1">
    <source>
        <dbReference type="ARBA" id="ARBA00022676"/>
    </source>
</evidence>
<dbReference type="Pfam" id="PF00534">
    <property type="entry name" value="Glycos_transf_1"/>
    <property type="match status" value="1"/>
</dbReference>
<dbReference type="InterPro" id="IPR001296">
    <property type="entry name" value="Glyco_trans_1"/>
</dbReference>
<feature type="domain" description="Glycosyltransferase subfamily 4-like N-terminal" evidence="4">
    <location>
        <begin position="13"/>
        <end position="177"/>
    </location>
</feature>
<dbReference type="GO" id="GO:0016757">
    <property type="term" value="F:glycosyltransferase activity"/>
    <property type="evidence" value="ECO:0007669"/>
    <property type="project" value="UniProtKB-KW"/>
</dbReference>
<evidence type="ECO:0000313" key="5">
    <source>
        <dbReference type="EMBL" id="OIQ88686.1"/>
    </source>
</evidence>
<evidence type="ECO:0000256" key="2">
    <source>
        <dbReference type="ARBA" id="ARBA00022679"/>
    </source>
</evidence>
<protein>
    <submittedName>
        <fullName evidence="5">GDP-mannose-dependent alpha-(1-6)-phosphatidylinositol monomannoside mannosyltransferase</fullName>
        <ecNumber evidence="5">2.4.1.57</ecNumber>
    </submittedName>
</protein>
<accession>A0A1J5QYB0</accession>
<sequence>MKILYLMTEPFGIGGVQTDILTLTEDLSAKGHAVYVATTEGVLLAELIAKGARHVDIDFHFSDAKKLLGAIRQLRRVVREQGIELIAPQSVRSSIAAYIALRLIPHGYRVRATRRRPPIVTTIHNIHNPKNFQYAGKILRTCADFVIFESHYERNRLLDNGLHPEKSAVIHSGIDLSKLSSPSRAEQFAAQYGIDPAEHFVYGIVARLSEEKGHCYLVDAFARVAQAQPQARLMVVGDGPLLDAVQRQVAALGLQGRVIFTGMQRDIASHLALFDVFVLSSTRESFPLSAREAMAAGRAVIAPRIGGCPEVVDDNVTGLLFEAANVDDLAAKMTALSDRRVSTSMGQAGRQRSERLFSRESWVNGDEKIYLEWAAG</sequence>
<dbReference type="Pfam" id="PF13439">
    <property type="entry name" value="Glyco_transf_4"/>
    <property type="match status" value="1"/>
</dbReference>
<evidence type="ECO:0000259" key="3">
    <source>
        <dbReference type="Pfam" id="PF00534"/>
    </source>
</evidence>
<comment type="caution">
    <text evidence="5">The sequence shown here is derived from an EMBL/GenBank/DDBJ whole genome shotgun (WGS) entry which is preliminary data.</text>
</comment>
<dbReference type="AlphaFoldDB" id="A0A1J5QYB0"/>
<evidence type="ECO:0000259" key="4">
    <source>
        <dbReference type="Pfam" id="PF13439"/>
    </source>
</evidence>
<proteinExistence type="predicted"/>
<dbReference type="PANTHER" id="PTHR12526:SF640">
    <property type="entry name" value="COLANIC ACID BIOSYNTHESIS GLYCOSYLTRANSFERASE WCAL-RELATED"/>
    <property type="match status" value="1"/>
</dbReference>